<organism evidence="3 4">
    <name type="scientific">Wickerhamomyces pijperi</name>
    <name type="common">Yeast</name>
    <name type="synonym">Pichia pijperi</name>
    <dbReference type="NCBI Taxonomy" id="599730"/>
    <lineage>
        <taxon>Eukaryota</taxon>
        <taxon>Fungi</taxon>
        <taxon>Dikarya</taxon>
        <taxon>Ascomycota</taxon>
        <taxon>Saccharomycotina</taxon>
        <taxon>Saccharomycetes</taxon>
        <taxon>Phaffomycetales</taxon>
        <taxon>Wickerhamomycetaceae</taxon>
        <taxon>Wickerhamomyces</taxon>
    </lineage>
</organism>
<accession>A0A9P8Q948</accession>
<feature type="transmembrane region" description="Helical" evidence="2">
    <location>
        <begin position="74"/>
        <end position="94"/>
    </location>
</feature>
<reference evidence="3" key="2">
    <citation type="submission" date="2021-01" db="EMBL/GenBank/DDBJ databases">
        <authorList>
            <person name="Schikora-Tamarit M.A."/>
        </authorList>
    </citation>
    <scope>NUCLEOTIDE SEQUENCE</scope>
    <source>
        <strain evidence="3">CBS2887</strain>
    </source>
</reference>
<evidence type="ECO:0000313" key="3">
    <source>
        <dbReference type="EMBL" id="KAH3686338.1"/>
    </source>
</evidence>
<proteinExistence type="predicted"/>
<feature type="compositionally biased region" description="Acidic residues" evidence="1">
    <location>
        <begin position="34"/>
        <end position="50"/>
    </location>
</feature>
<comment type="caution">
    <text evidence="3">The sequence shown here is derived from an EMBL/GenBank/DDBJ whole genome shotgun (WGS) entry which is preliminary data.</text>
</comment>
<keyword evidence="2" id="KW-1133">Transmembrane helix</keyword>
<dbReference type="Proteomes" id="UP000774326">
    <property type="component" value="Unassembled WGS sequence"/>
</dbReference>
<evidence type="ECO:0000313" key="4">
    <source>
        <dbReference type="Proteomes" id="UP000774326"/>
    </source>
</evidence>
<evidence type="ECO:0000256" key="1">
    <source>
        <dbReference type="SAM" id="MobiDB-lite"/>
    </source>
</evidence>
<sequence length="116" mass="12824">MSSIAGSAQALDPLESLTVFKALAKRLKSIEECWGEEDTSTSDESEEDENPPYWKSSSSWSDSGSSARNLLIRFFNLTISTAWMNFFLALNFLIEGNKSSPSLVCSLTIHLSHINS</sequence>
<keyword evidence="2" id="KW-0472">Membrane</keyword>
<protein>
    <submittedName>
        <fullName evidence="3">Uncharacterized protein</fullName>
    </submittedName>
</protein>
<reference evidence="3" key="1">
    <citation type="journal article" date="2021" name="Open Biol.">
        <title>Shared evolutionary footprints suggest mitochondrial oxidative damage underlies multiple complex I losses in fungi.</title>
        <authorList>
            <person name="Schikora-Tamarit M.A."/>
            <person name="Marcet-Houben M."/>
            <person name="Nosek J."/>
            <person name="Gabaldon T."/>
        </authorList>
    </citation>
    <scope>NUCLEOTIDE SEQUENCE</scope>
    <source>
        <strain evidence="3">CBS2887</strain>
    </source>
</reference>
<feature type="region of interest" description="Disordered" evidence="1">
    <location>
        <begin position="34"/>
        <end position="65"/>
    </location>
</feature>
<dbReference type="AlphaFoldDB" id="A0A9P8Q948"/>
<feature type="compositionally biased region" description="Low complexity" evidence="1">
    <location>
        <begin position="56"/>
        <end position="65"/>
    </location>
</feature>
<keyword evidence="4" id="KW-1185">Reference proteome</keyword>
<evidence type="ECO:0000256" key="2">
    <source>
        <dbReference type="SAM" id="Phobius"/>
    </source>
</evidence>
<gene>
    <name evidence="3" type="ORF">WICPIJ_002700</name>
</gene>
<name>A0A9P8Q948_WICPI</name>
<dbReference type="EMBL" id="JAEUBG010001462">
    <property type="protein sequence ID" value="KAH3686338.1"/>
    <property type="molecule type" value="Genomic_DNA"/>
</dbReference>
<keyword evidence="2" id="KW-0812">Transmembrane</keyword>